<dbReference type="Gene3D" id="3.40.190.170">
    <property type="entry name" value="Bacterial extracellular solute-binding protein, family 7"/>
    <property type="match status" value="1"/>
</dbReference>
<dbReference type="PANTHER" id="PTHR33376">
    <property type="match status" value="1"/>
</dbReference>
<evidence type="ECO:0000256" key="1">
    <source>
        <dbReference type="ARBA" id="ARBA00009023"/>
    </source>
</evidence>
<gene>
    <name evidence="5" type="ORF">EV212_10752</name>
</gene>
<protein>
    <submittedName>
        <fullName evidence="5">TRAP-type C4-dicarboxylate transport system substrate-binding protein</fullName>
    </submittedName>
</protein>
<dbReference type="AlphaFoldDB" id="A0A4R2LCX2"/>
<evidence type="ECO:0000256" key="2">
    <source>
        <dbReference type="ARBA" id="ARBA00022448"/>
    </source>
</evidence>
<dbReference type="Pfam" id="PF03480">
    <property type="entry name" value="DctP"/>
    <property type="match status" value="1"/>
</dbReference>
<sequence>MKKRIIAVLLTGVMMLSLAGCGGKTESSAGETKDGVSTESTETVELKLGHPLGPGTSQHIYLEKWAEAVAEASNGKYQITIYPSSQFGEARELVESLSNGIYNIGWVDSSTMDFLVPEANMLYLAFFFEDYAQLWSAIDGNTGAKLTEITEEKANIHLLSAFSLGCREIFSNKEIVDLSSLKNLKFRVPELDMWINTFKTLGMNPTPVAWSELYTALASGIVDGACANWETIALQQMYTEAPYIWESNHFFQTGFPAFNLEFWNSLSEEDQQMFTETCLEIAAEQRANVEELDGEYKEEILNNGGNILARNDFADIDEVIETYQNGLWKDMVAQADAQELYEIMCTDTGKNP</sequence>
<accession>A0A4R2LCX2</accession>
<dbReference type="CDD" id="cd13603">
    <property type="entry name" value="PBP2_TRAP_Siap_TeaA_like"/>
    <property type="match status" value="1"/>
</dbReference>
<keyword evidence="2" id="KW-0813">Transport</keyword>
<dbReference type="Proteomes" id="UP000295711">
    <property type="component" value="Unassembled WGS sequence"/>
</dbReference>
<name>A0A4R2LCX2_9FIRM</name>
<dbReference type="PANTHER" id="PTHR33376:SF7">
    <property type="entry name" value="C4-DICARBOXYLATE-BINDING PROTEIN DCTB"/>
    <property type="match status" value="1"/>
</dbReference>
<evidence type="ECO:0000313" key="6">
    <source>
        <dbReference type="Proteomes" id="UP000295711"/>
    </source>
</evidence>
<dbReference type="RefSeq" id="WP_132091626.1">
    <property type="nucleotide sequence ID" value="NZ_JANKAQ010000006.1"/>
</dbReference>
<organism evidence="5 6">
    <name type="scientific">Frisingicoccus caecimuris</name>
    <dbReference type="NCBI Taxonomy" id="1796636"/>
    <lineage>
        <taxon>Bacteria</taxon>
        <taxon>Bacillati</taxon>
        <taxon>Bacillota</taxon>
        <taxon>Clostridia</taxon>
        <taxon>Lachnospirales</taxon>
        <taxon>Lachnospiraceae</taxon>
        <taxon>Frisingicoccus</taxon>
    </lineage>
</organism>
<evidence type="ECO:0000313" key="5">
    <source>
        <dbReference type="EMBL" id="TCO84451.1"/>
    </source>
</evidence>
<feature type="signal peptide" evidence="4">
    <location>
        <begin position="1"/>
        <end position="19"/>
    </location>
</feature>
<dbReference type="OrthoDB" id="9815946at2"/>
<dbReference type="EMBL" id="SLXA01000007">
    <property type="protein sequence ID" value="TCO84451.1"/>
    <property type="molecule type" value="Genomic_DNA"/>
</dbReference>
<comment type="caution">
    <text evidence="5">The sequence shown here is derived from an EMBL/GenBank/DDBJ whole genome shotgun (WGS) entry which is preliminary data.</text>
</comment>
<keyword evidence="3 4" id="KW-0732">Signal</keyword>
<keyword evidence="6" id="KW-1185">Reference proteome</keyword>
<evidence type="ECO:0000256" key="4">
    <source>
        <dbReference type="SAM" id="SignalP"/>
    </source>
</evidence>
<evidence type="ECO:0000256" key="3">
    <source>
        <dbReference type="ARBA" id="ARBA00022729"/>
    </source>
</evidence>
<proteinExistence type="inferred from homology"/>
<dbReference type="NCBIfam" id="NF037995">
    <property type="entry name" value="TRAP_S1"/>
    <property type="match status" value="1"/>
</dbReference>
<dbReference type="InterPro" id="IPR038404">
    <property type="entry name" value="TRAP_DctP_sf"/>
</dbReference>
<dbReference type="InterPro" id="IPR018389">
    <property type="entry name" value="DctP_fam"/>
</dbReference>
<dbReference type="GO" id="GO:0055085">
    <property type="term" value="P:transmembrane transport"/>
    <property type="evidence" value="ECO:0007669"/>
    <property type="project" value="InterPro"/>
</dbReference>
<comment type="similarity">
    <text evidence="1">Belongs to the bacterial solute-binding protein 7 family.</text>
</comment>
<reference evidence="5 6" key="1">
    <citation type="submission" date="2019-03" db="EMBL/GenBank/DDBJ databases">
        <title>Genomic Encyclopedia of Type Strains, Phase IV (KMG-IV): sequencing the most valuable type-strain genomes for metagenomic binning, comparative biology and taxonomic classification.</title>
        <authorList>
            <person name="Goeker M."/>
        </authorList>
    </citation>
    <scope>NUCLEOTIDE SEQUENCE [LARGE SCALE GENOMIC DNA]</scope>
    <source>
        <strain evidence="5 6">DSM 28559</strain>
    </source>
</reference>
<feature type="chain" id="PRO_5038517090" evidence="4">
    <location>
        <begin position="20"/>
        <end position="352"/>
    </location>
</feature>
<dbReference type="PROSITE" id="PS51257">
    <property type="entry name" value="PROKAR_LIPOPROTEIN"/>
    <property type="match status" value="1"/>
</dbReference>